<organism evidence="3 4">
    <name type="scientific">Kitasatospora cheerisanensis KCTC 2395</name>
    <dbReference type="NCBI Taxonomy" id="1348663"/>
    <lineage>
        <taxon>Bacteria</taxon>
        <taxon>Bacillati</taxon>
        <taxon>Actinomycetota</taxon>
        <taxon>Actinomycetes</taxon>
        <taxon>Kitasatosporales</taxon>
        <taxon>Streptomycetaceae</taxon>
        <taxon>Kitasatospora</taxon>
    </lineage>
</organism>
<evidence type="ECO:0000256" key="2">
    <source>
        <dbReference type="SAM" id="SignalP"/>
    </source>
</evidence>
<gene>
    <name evidence="3" type="ORF">KCH_18560</name>
</gene>
<accession>A0A066Z1B7</accession>
<sequence length="284" mass="26318">MPRTCRVAAAVLSLAALSALSAACGADPGPSAPPAAESARPASAPASASGSPGTNSFATAVGTQVSLASVGSLGPILVDAQGRSLYLFGADTSVHGSCLDECAKTWPPVTTPGFPLAGPGVDDGLLGAAALPDGTAQVLYKGHPLYRYAGDRGPGEAAGHTVANPQGGTFYAVTSLGDPVGVDISTLHGPGAAAGVPSGAATAGPGATADPSAGAPAGGTAPSAAGTAPSVPSVPTPPSVPAAPSAPAAVQPPDASGSGVDDGTGAGADTGAGGATGDDGTQDG</sequence>
<feature type="compositionally biased region" description="Gly residues" evidence="1">
    <location>
        <begin position="260"/>
        <end position="284"/>
    </location>
</feature>
<evidence type="ECO:0008006" key="5">
    <source>
        <dbReference type="Google" id="ProtNLM"/>
    </source>
</evidence>
<dbReference type="InterPro" id="IPR005297">
    <property type="entry name" value="Lipoprotein_repeat"/>
</dbReference>
<proteinExistence type="predicted"/>
<feature type="region of interest" description="Disordered" evidence="1">
    <location>
        <begin position="196"/>
        <end position="284"/>
    </location>
</feature>
<feature type="compositionally biased region" description="Low complexity" evidence="1">
    <location>
        <begin position="28"/>
        <end position="53"/>
    </location>
</feature>
<protein>
    <recommendedName>
        <fullName evidence="5">Lipoprotein</fullName>
    </recommendedName>
</protein>
<dbReference type="PANTHER" id="PTHR39335:SF1">
    <property type="entry name" value="BLL4220 PROTEIN"/>
    <property type="match status" value="1"/>
</dbReference>
<feature type="chain" id="PRO_5039078305" description="Lipoprotein" evidence="2">
    <location>
        <begin position="23"/>
        <end position="284"/>
    </location>
</feature>
<feature type="compositionally biased region" description="Low complexity" evidence="1">
    <location>
        <begin position="242"/>
        <end position="259"/>
    </location>
</feature>
<dbReference type="eggNOG" id="COG4315">
    <property type="taxonomic scope" value="Bacteria"/>
</dbReference>
<dbReference type="AlphaFoldDB" id="A0A066Z1B7"/>
<dbReference type="GO" id="GO:0043448">
    <property type="term" value="P:alkane catabolic process"/>
    <property type="evidence" value="ECO:0007669"/>
    <property type="project" value="TreeGrafter"/>
</dbReference>
<keyword evidence="2" id="KW-0732">Signal</keyword>
<evidence type="ECO:0000313" key="4">
    <source>
        <dbReference type="Proteomes" id="UP000027178"/>
    </source>
</evidence>
<feature type="compositionally biased region" description="Pro residues" evidence="1">
    <location>
        <begin position="232"/>
        <end position="241"/>
    </location>
</feature>
<feature type="region of interest" description="Disordered" evidence="1">
    <location>
        <begin position="28"/>
        <end position="55"/>
    </location>
</feature>
<dbReference type="Proteomes" id="UP000027178">
    <property type="component" value="Unassembled WGS sequence"/>
</dbReference>
<dbReference type="RefSeq" id="WP_051652897.1">
    <property type="nucleotide sequence ID" value="NZ_KK853997.1"/>
</dbReference>
<dbReference type="PANTHER" id="PTHR39335">
    <property type="entry name" value="BLL4220 PROTEIN"/>
    <property type="match status" value="1"/>
</dbReference>
<dbReference type="PROSITE" id="PS51257">
    <property type="entry name" value="PROKAR_LIPOPROTEIN"/>
    <property type="match status" value="1"/>
</dbReference>
<reference evidence="3 4" key="1">
    <citation type="submission" date="2014-05" db="EMBL/GenBank/DDBJ databases">
        <title>Draft Genome Sequence of Kitasatospora cheerisanensis KCTC 2395.</title>
        <authorList>
            <person name="Nam D.H."/>
        </authorList>
    </citation>
    <scope>NUCLEOTIDE SEQUENCE [LARGE SCALE GENOMIC DNA]</scope>
    <source>
        <strain evidence="3 4">KCTC 2395</strain>
    </source>
</reference>
<evidence type="ECO:0000313" key="3">
    <source>
        <dbReference type="EMBL" id="KDN86039.1"/>
    </source>
</evidence>
<dbReference type="Pfam" id="PF03640">
    <property type="entry name" value="Lipoprotein_15"/>
    <property type="match status" value="2"/>
</dbReference>
<dbReference type="EMBL" id="JNBY01000073">
    <property type="protein sequence ID" value="KDN86039.1"/>
    <property type="molecule type" value="Genomic_DNA"/>
</dbReference>
<keyword evidence="4" id="KW-1185">Reference proteome</keyword>
<name>A0A066Z1B7_9ACTN</name>
<comment type="caution">
    <text evidence="3">The sequence shown here is derived from an EMBL/GenBank/DDBJ whole genome shotgun (WGS) entry which is preliminary data.</text>
</comment>
<dbReference type="HOGENOM" id="CLU_085325_0_0_11"/>
<dbReference type="PATRIC" id="fig|1348663.4.peg.1787"/>
<evidence type="ECO:0000256" key="1">
    <source>
        <dbReference type="SAM" id="MobiDB-lite"/>
    </source>
</evidence>
<feature type="compositionally biased region" description="Low complexity" evidence="1">
    <location>
        <begin position="196"/>
        <end position="231"/>
    </location>
</feature>
<feature type="signal peptide" evidence="2">
    <location>
        <begin position="1"/>
        <end position="22"/>
    </location>
</feature>
<dbReference type="OrthoDB" id="597632at2"/>